<dbReference type="GO" id="GO:0016705">
    <property type="term" value="F:oxidoreductase activity, acting on paired donors, with incorporation or reduction of molecular oxygen"/>
    <property type="evidence" value="ECO:0007669"/>
    <property type="project" value="InterPro"/>
</dbReference>
<dbReference type="PRINTS" id="PR00385">
    <property type="entry name" value="P450"/>
</dbReference>
<keyword evidence="4 5" id="KW-0408">Iron</keyword>
<dbReference type="PANTHER" id="PTHR24305">
    <property type="entry name" value="CYTOCHROME P450"/>
    <property type="match status" value="1"/>
</dbReference>
<dbReference type="GO" id="GO:0020037">
    <property type="term" value="F:heme binding"/>
    <property type="evidence" value="ECO:0007669"/>
    <property type="project" value="InterPro"/>
</dbReference>
<dbReference type="InterPro" id="IPR036396">
    <property type="entry name" value="Cyt_P450_sf"/>
</dbReference>
<evidence type="ECO:0000256" key="6">
    <source>
        <dbReference type="RuleBase" id="RU000461"/>
    </source>
</evidence>
<comment type="cofactor">
    <cofactor evidence="1 5">
        <name>heme</name>
        <dbReference type="ChEBI" id="CHEBI:30413"/>
    </cofactor>
</comment>
<dbReference type="InterPro" id="IPR001128">
    <property type="entry name" value="Cyt_P450"/>
</dbReference>
<dbReference type="CDD" id="cd11061">
    <property type="entry name" value="CYP67-like"/>
    <property type="match status" value="1"/>
</dbReference>
<dbReference type="KEGG" id="ela:UCREL1_8625"/>
<keyword evidence="6" id="KW-0560">Oxidoreductase</keyword>
<dbReference type="InterPro" id="IPR002401">
    <property type="entry name" value="Cyt_P450_E_grp-I"/>
</dbReference>
<name>M7SJC5_EUTLA</name>
<dbReference type="PROSITE" id="PS00086">
    <property type="entry name" value="CYTOCHROME_P450"/>
    <property type="match status" value="1"/>
</dbReference>
<keyword evidence="3 5" id="KW-0479">Metal-binding</keyword>
<dbReference type="eggNOG" id="KOG0158">
    <property type="taxonomic scope" value="Eukaryota"/>
</dbReference>
<dbReference type="Pfam" id="PF00067">
    <property type="entry name" value="p450"/>
    <property type="match status" value="1"/>
</dbReference>
<dbReference type="OMA" id="PWREVES"/>
<proteinExistence type="inferred from homology"/>
<dbReference type="OrthoDB" id="1470350at2759"/>
<dbReference type="AlphaFoldDB" id="M7SJC5"/>
<evidence type="ECO:0000313" key="7">
    <source>
        <dbReference type="EMBL" id="EMR64413.1"/>
    </source>
</evidence>
<evidence type="ECO:0000313" key="8">
    <source>
        <dbReference type="Proteomes" id="UP000012174"/>
    </source>
</evidence>
<sequence>MIDELRIALSKWLMLWGYRLSLHPLAKYPGPLLAKLSDVYAGYFVLHQKLHLQTFKNHMKYDIYLNDRVAKSFVYDLTRQANGTVNVFNAIDKDIHRRKRRLVGRAITERAMRTFEPTMAGQINIFLRRVLQSAQAQEPVNMTKFVKHLSIDVVGLLGFGYHLNTQTDERDRWLAEGVVKGNFRINSYMNFPGLRYARIDLIMGLLAGKARLRYGELIGRMVGSRLSQPRDAHADLFASMTDEANLDGEKPLPQSEIFQEAVFFIPAGADTSSAAICAALFYLSRHKVAYNKLVDEVRSTFTSGEDISGGPKLASCQYLRACIDEALRMSPPIGGTLWREQQEASLNNKATEPPLSIDGHIIPPGTQVGVSIYALHHNECYFPAPFAYRPERWLSCSKDSEKKNTNNNNMHDAFAPFSLGPRSCPGKAVAYLEMSLVLAKLVWYFDFAAAPGSLGHVGSRRQTQGVLGVRDSEDQYDLHDVFVSSHDGPYLLFRARNATCEELESL</sequence>
<evidence type="ECO:0000256" key="2">
    <source>
        <dbReference type="ARBA" id="ARBA00022617"/>
    </source>
</evidence>
<dbReference type="Gene3D" id="1.10.630.10">
    <property type="entry name" value="Cytochrome P450"/>
    <property type="match status" value="1"/>
</dbReference>
<dbReference type="STRING" id="1287681.M7SJC5"/>
<accession>M7SJC5</accession>
<dbReference type="HOGENOM" id="CLU_001570_14_11_1"/>
<protein>
    <submittedName>
        <fullName evidence="7">Putative benzoate 4-monooxygenase cytochrome p450 protein</fullName>
    </submittedName>
</protein>
<dbReference type="GO" id="GO:0004497">
    <property type="term" value="F:monooxygenase activity"/>
    <property type="evidence" value="ECO:0007669"/>
    <property type="project" value="UniProtKB-KW"/>
</dbReference>
<evidence type="ECO:0000256" key="5">
    <source>
        <dbReference type="PIRSR" id="PIRSR602401-1"/>
    </source>
</evidence>
<evidence type="ECO:0000256" key="4">
    <source>
        <dbReference type="ARBA" id="ARBA00023004"/>
    </source>
</evidence>
<gene>
    <name evidence="7" type="ORF">UCREL1_8625</name>
</gene>
<dbReference type="GO" id="GO:0005506">
    <property type="term" value="F:iron ion binding"/>
    <property type="evidence" value="ECO:0007669"/>
    <property type="project" value="InterPro"/>
</dbReference>
<comment type="similarity">
    <text evidence="6">Belongs to the cytochrome P450 family.</text>
</comment>
<evidence type="ECO:0000256" key="3">
    <source>
        <dbReference type="ARBA" id="ARBA00022723"/>
    </source>
</evidence>
<reference evidence="8" key="1">
    <citation type="journal article" date="2013" name="Genome Announc.">
        <title>Draft genome sequence of the grapevine dieback fungus Eutypa lata UCR-EL1.</title>
        <authorList>
            <person name="Blanco-Ulate B."/>
            <person name="Rolshausen P.E."/>
            <person name="Cantu D."/>
        </authorList>
    </citation>
    <scope>NUCLEOTIDE SEQUENCE [LARGE SCALE GENOMIC DNA]</scope>
    <source>
        <strain evidence="8">UCR-EL1</strain>
    </source>
</reference>
<dbReference type="InterPro" id="IPR017972">
    <property type="entry name" value="Cyt_P450_CS"/>
</dbReference>
<keyword evidence="6 7" id="KW-0503">Monooxygenase</keyword>
<dbReference type="InterPro" id="IPR050121">
    <property type="entry name" value="Cytochrome_P450_monoxygenase"/>
</dbReference>
<feature type="binding site" description="axial binding residue" evidence="5">
    <location>
        <position position="424"/>
    </location>
    <ligand>
        <name>heme</name>
        <dbReference type="ChEBI" id="CHEBI:30413"/>
    </ligand>
    <ligandPart>
        <name>Fe</name>
        <dbReference type="ChEBI" id="CHEBI:18248"/>
    </ligandPart>
</feature>
<dbReference type="PRINTS" id="PR00463">
    <property type="entry name" value="EP450I"/>
</dbReference>
<dbReference type="SUPFAM" id="SSF48264">
    <property type="entry name" value="Cytochrome P450"/>
    <property type="match status" value="1"/>
</dbReference>
<keyword evidence="8" id="KW-1185">Reference proteome</keyword>
<organism evidence="7 8">
    <name type="scientific">Eutypa lata (strain UCR-EL1)</name>
    <name type="common">Grapevine dieback disease fungus</name>
    <name type="synonym">Eutypa armeniacae</name>
    <dbReference type="NCBI Taxonomy" id="1287681"/>
    <lineage>
        <taxon>Eukaryota</taxon>
        <taxon>Fungi</taxon>
        <taxon>Dikarya</taxon>
        <taxon>Ascomycota</taxon>
        <taxon>Pezizomycotina</taxon>
        <taxon>Sordariomycetes</taxon>
        <taxon>Xylariomycetidae</taxon>
        <taxon>Xylariales</taxon>
        <taxon>Diatrypaceae</taxon>
        <taxon>Eutypa</taxon>
    </lineage>
</organism>
<dbReference type="PANTHER" id="PTHR24305:SF226">
    <property type="entry name" value="CYTOCHROME P450 MONOOXYGENASE"/>
    <property type="match status" value="1"/>
</dbReference>
<dbReference type="EMBL" id="KB707080">
    <property type="protein sequence ID" value="EMR64413.1"/>
    <property type="molecule type" value="Genomic_DNA"/>
</dbReference>
<evidence type="ECO:0000256" key="1">
    <source>
        <dbReference type="ARBA" id="ARBA00001971"/>
    </source>
</evidence>
<keyword evidence="2 5" id="KW-0349">Heme</keyword>
<dbReference type="Proteomes" id="UP000012174">
    <property type="component" value="Unassembled WGS sequence"/>
</dbReference>